<evidence type="ECO:0000313" key="7">
    <source>
        <dbReference type="EMBL" id="TPP66179.1"/>
    </source>
</evidence>
<gene>
    <name evidence="7" type="ORF">FGIG_05884</name>
</gene>
<evidence type="ECO:0000256" key="2">
    <source>
        <dbReference type="ARBA" id="ARBA00006325"/>
    </source>
</evidence>
<evidence type="ECO:0000256" key="1">
    <source>
        <dbReference type="ARBA" id="ARBA00004141"/>
    </source>
</evidence>
<keyword evidence="4 6" id="KW-1133">Transmembrane helix</keyword>
<protein>
    <submittedName>
        <fullName evidence="7">Uncharacterized protein</fullName>
    </submittedName>
</protein>
<feature type="transmembrane region" description="Helical" evidence="6">
    <location>
        <begin position="104"/>
        <end position="126"/>
    </location>
</feature>
<comment type="caution">
    <text evidence="7">The sequence shown here is derived from an EMBL/GenBank/DDBJ whole genome shotgun (WGS) entry which is preliminary data.</text>
</comment>
<dbReference type="PANTHER" id="PTHR22779:SF6">
    <property type="entry name" value="SD17342P"/>
    <property type="match status" value="1"/>
</dbReference>
<accession>A0A504Z053</accession>
<dbReference type="AlphaFoldDB" id="A0A504Z053"/>
<dbReference type="GO" id="GO:0016020">
    <property type="term" value="C:membrane"/>
    <property type="evidence" value="ECO:0007669"/>
    <property type="project" value="UniProtKB-SubCell"/>
</dbReference>
<keyword evidence="3 6" id="KW-0812">Transmembrane</keyword>
<evidence type="ECO:0000256" key="6">
    <source>
        <dbReference type="SAM" id="Phobius"/>
    </source>
</evidence>
<evidence type="ECO:0000313" key="8">
    <source>
        <dbReference type="Proteomes" id="UP000316759"/>
    </source>
</evidence>
<dbReference type="Proteomes" id="UP000316759">
    <property type="component" value="Unassembled WGS sequence"/>
</dbReference>
<dbReference type="InterPro" id="IPR019334">
    <property type="entry name" value="TMEM170A/B/YPR153W-like"/>
</dbReference>
<comment type="similarity">
    <text evidence="2">Belongs to the TMEM170 family.</text>
</comment>
<organism evidence="7 8">
    <name type="scientific">Fasciola gigantica</name>
    <name type="common">Giant liver fluke</name>
    <dbReference type="NCBI Taxonomy" id="46835"/>
    <lineage>
        <taxon>Eukaryota</taxon>
        <taxon>Metazoa</taxon>
        <taxon>Spiralia</taxon>
        <taxon>Lophotrochozoa</taxon>
        <taxon>Platyhelminthes</taxon>
        <taxon>Trematoda</taxon>
        <taxon>Digenea</taxon>
        <taxon>Plagiorchiida</taxon>
        <taxon>Echinostomata</taxon>
        <taxon>Echinostomatoidea</taxon>
        <taxon>Fasciolidae</taxon>
        <taxon>Fasciola</taxon>
    </lineage>
</organism>
<dbReference type="OrthoDB" id="13807at2759"/>
<keyword evidence="8" id="KW-1185">Reference proteome</keyword>
<dbReference type="Pfam" id="PF10190">
    <property type="entry name" value="Tmemb_170"/>
    <property type="match status" value="1"/>
</dbReference>
<keyword evidence="5 6" id="KW-0472">Membrane</keyword>
<feature type="transmembrane region" description="Helical" evidence="6">
    <location>
        <begin position="20"/>
        <end position="42"/>
    </location>
</feature>
<proteinExistence type="inferred from homology"/>
<reference evidence="7 8" key="1">
    <citation type="submission" date="2019-04" db="EMBL/GenBank/DDBJ databases">
        <title>Annotation for the trematode Fasciola gigantica.</title>
        <authorList>
            <person name="Choi Y.-J."/>
        </authorList>
    </citation>
    <scope>NUCLEOTIDE SEQUENCE [LARGE SCALE GENOMIC DNA]</scope>
    <source>
        <strain evidence="7">Uganda_cow_1</strain>
    </source>
</reference>
<evidence type="ECO:0000256" key="5">
    <source>
        <dbReference type="ARBA" id="ARBA00023136"/>
    </source>
</evidence>
<name>A0A504Z053_FASGI</name>
<dbReference type="PANTHER" id="PTHR22779">
    <property type="entry name" value="SD17342P"/>
    <property type="match status" value="1"/>
</dbReference>
<dbReference type="EMBL" id="SUNJ01002170">
    <property type="protein sequence ID" value="TPP66179.1"/>
    <property type="molecule type" value="Genomic_DNA"/>
</dbReference>
<feature type="transmembrane region" description="Helical" evidence="6">
    <location>
        <begin position="54"/>
        <end position="74"/>
    </location>
</feature>
<evidence type="ECO:0000256" key="3">
    <source>
        <dbReference type="ARBA" id="ARBA00022692"/>
    </source>
</evidence>
<evidence type="ECO:0000256" key="4">
    <source>
        <dbReference type="ARBA" id="ARBA00022989"/>
    </source>
</evidence>
<comment type="subcellular location">
    <subcellularLocation>
        <location evidence="1">Membrane</location>
        <topology evidence="1">Multi-pass membrane protein</topology>
    </subcellularLocation>
</comment>
<sequence length="129" mass="13984">MLDVADRDPGVETGVYSYILFRIFLWAAVSNLALHLIALLIAFNNLKAHSSARICLPALILVMGILSTLTVLLITSNISLNADISSGIVVAGVYKATGITFNEFHAITMGLLQTTLLFVFSISRFLPML</sequence>